<evidence type="ECO:0000256" key="1">
    <source>
        <dbReference type="SAM" id="MobiDB-lite"/>
    </source>
</evidence>
<proteinExistence type="predicted"/>
<organism evidence="2 3">
    <name type="scientific">Romanomermis culicivorax</name>
    <name type="common">Nematode worm</name>
    <dbReference type="NCBI Taxonomy" id="13658"/>
    <lineage>
        <taxon>Eukaryota</taxon>
        <taxon>Metazoa</taxon>
        <taxon>Ecdysozoa</taxon>
        <taxon>Nematoda</taxon>
        <taxon>Enoplea</taxon>
        <taxon>Dorylaimia</taxon>
        <taxon>Mermithida</taxon>
        <taxon>Mermithoidea</taxon>
        <taxon>Mermithidae</taxon>
        <taxon>Romanomermis</taxon>
    </lineage>
</organism>
<dbReference type="Proteomes" id="UP000887565">
    <property type="component" value="Unplaced"/>
</dbReference>
<accession>A0A915JIM4</accession>
<dbReference type="WBParaSite" id="nRc.2.0.1.t25968-RA">
    <property type="protein sequence ID" value="nRc.2.0.1.t25968-RA"/>
    <property type="gene ID" value="nRc.2.0.1.g25968"/>
</dbReference>
<protein>
    <submittedName>
        <fullName evidence="3">Uncharacterized protein</fullName>
    </submittedName>
</protein>
<evidence type="ECO:0000313" key="3">
    <source>
        <dbReference type="WBParaSite" id="nRc.2.0.1.t25968-RA"/>
    </source>
</evidence>
<sequence length="82" mass="9564">MKQLGKFECVNYYNRLSIWRLLVDNMANISFCTFDLKLNMAVWNNDTTQILLSSSEEQPRLSNPKDPNNKSNKQRASIYATM</sequence>
<name>A0A915JIM4_ROMCU</name>
<reference evidence="3" key="1">
    <citation type="submission" date="2022-11" db="UniProtKB">
        <authorList>
            <consortium name="WormBaseParasite"/>
        </authorList>
    </citation>
    <scope>IDENTIFICATION</scope>
</reference>
<dbReference type="AlphaFoldDB" id="A0A915JIM4"/>
<evidence type="ECO:0000313" key="2">
    <source>
        <dbReference type="Proteomes" id="UP000887565"/>
    </source>
</evidence>
<feature type="compositionally biased region" description="Low complexity" evidence="1">
    <location>
        <begin position="62"/>
        <end position="71"/>
    </location>
</feature>
<keyword evidence="2" id="KW-1185">Reference proteome</keyword>
<feature type="region of interest" description="Disordered" evidence="1">
    <location>
        <begin position="54"/>
        <end position="82"/>
    </location>
</feature>